<dbReference type="SMART" id="SM00668">
    <property type="entry name" value="CTLH"/>
    <property type="match status" value="1"/>
</dbReference>
<dbReference type="Pfam" id="PF10607">
    <property type="entry name" value="CTLH"/>
    <property type="match status" value="1"/>
</dbReference>
<dbReference type="GO" id="GO:0034657">
    <property type="term" value="C:GID complex"/>
    <property type="evidence" value="ECO:0007669"/>
    <property type="project" value="TreeGrafter"/>
</dbReference>
<proteinExistence type="inferred from homology"/>
<comment type="caution">
    <text evidence="3">The sequence shown here is derived from an EMBL/GenBank/DDBJ whole genome shotgun (WGS) entry which is preliminary data.</text>
</comment>
<protein>
    <submittedName>
        <fullName evidence="3">CTLH/CRA C-terminal to lish motif domain-containing protein</fullName>
    </submittedName>
</protein>
<evidence type="ECO:0000256" key="1">
    <source>
        <dbReference type="ARBA" id="ARBA00010615"/>
    </source>
</evidence>
<dbReference type="InterPro" id="IPR045098">
    <property type="entry name" value="Fyv10_fam"/>
</dbReference>
<comment type="similarity">
    <text evidence="1">Belongs to the FYV10 family.</text>
</comment>
<sequence length="414" mass="47032">FDFAQVTSHLHTLLGLFGHQLHPDILTPPHTPTAIVMNKVNHDGIIALEQPFVKVPFEQLKKTFRTSQKYYEKELAHLGSSLGDLVAKTNADKVTPEEASKSIEAMLADVKAEETLFTTRSKIRLDHLNELTTITTVDSPEFKRWNRVRLDRVLVDYLLRRGFTETAGKVATEAGIEQMVDVELFAQASRVEEALQRHSCSECLQWCSDNKSNLRKMKSTLEFNLRLQEYIELVRARRMTEAIAYVRKHLTSWAETHLREIQQAMGLMAFPPETQCAPYKKLYDSNRWHTLILQFRTDNFALCSLPSQPLLSITLQAGLSALKTPQCLHPEQRNIHCPVCAADTLGVLAEKLPLSHHVNSTIVCRISGAIMNWDNPPMALENGQVYSFNVSLAMERGIDHSNPPHYHASFYSFK</sequence>
<dbReference type="PANTHER" id="PTHR12170">
    <property type="entry name" value="MACROPHAGE ERYTHROBLAST ATTACHER-RELATED"/>
    <property type="match status" value="1"/>
</dbReference>
<dbReference type="PANTHER" id="PTHR12170:SF2">
    <property type="entry name" value="E3 UBIQUITIN-PROTEIN TRANSFERASE MAEA"/>
    <property type="match status" value="1"/>
</dbReference>
<name>A0A433A2N0_9FUNG</name>
<keyword evidence="4" id="KW-1185">Reference proteome</keyword>
<dbReference type="SMART" id="SM00757">
    <property type="entry name" value="CRA"/>
    <property type="match status" value="1"/>
</dbReference>
<dbReference type="Proteomes" id="UP000268093">
    <property type="component" value="Unassembled WGS sequence"/>
</dbReference>
<dbReference type="GO" id="GO:0004842">
    <property type="term" value="F:ubiquitin-protein transferase activity"/>
    <property type="evidence" value="ECO:0007669"/>
    <property type="project" value="InterPro"/>
</dbReference>
<feature type="non-terminal residue" evidence="3">
    <location>
        <position position="1"/>
    </location>
</feature>
<dbReference type="PROSITE" id="PS50896">
    <property type="entry name" value="LISH"/>
    <property type="match status" value="1"/>
</dbReference>
<reference evidence="3 4" key="1">
    <citation type="journal article" date="2018" name="New Phytol.">
        <title>Phylogenomics of Endogonaceae and evolution of mycorrhizas within Mucoromycota.</title>
        <authorList>
            <person name="Chang Y."/>
            <person name="Desiro A."/>
            <person name="Na H."/>
            <person name="Sandor L."/>
            <person name="Lipzen A."/>
            <person name="Clum A."/>
            <person name="Barry K."/>
            <person name="Grigoriev I.V."/>
            <person name="Martin F.M."/>
            <person name="Stajich J.E."/>
            <person name="Smith M.E."/>
            <person name="Bonito G."/>
            <person name="Spatafora J.W."/>
        </authorList>
    </citation>
    <scope>NUCLEOTIDE SEQUENCE [LARGE SCALE GENOMIC DNA]</scope>
    <source>
        <strain evidence="3 4">GMNB39</strain>
    </source>
</reference>
<evidence type="ECO:0000313" key="4">
    <source>
        <dbReference type="Proteomes" id="UP000268093"/>
    </source>
</evidence>
<dbReference type="PROSITE" id="PS50897">
    <property type="entry name" value="CTLH"/>
    <property type="match status" value="1"/>
</dbReference>
<dbReference type="InterPro" id="IPR006595">
    <property type="entry name" value="CTLH_C"/>
</dbReference>
<dbReference type="OrthoDB" id="1933455at2759"/>
<dbReference type="GO" id="GO:0043161">
    <property type="term" value="P:proteasome-mediated ubiquitin-dependent protein catabolic process"/>
    <property type="evidence" value="ECO:0007669"/>
    <property type="project" value="InterPro"/>
</dbReference>
<dbReference type="EMBL" id="RBNI01019054">
    <property type="protein sequence ID" value="RUO96945.1"/>
    <property type="molecule type" value="Genomic_DNA"/>
</dbReference>
<dbReference type="InterPro" id="IPR006594">
    <property type="entry name" value="LisH"/>
</dbReference>
<evidence type="ECO:0000259" key="2">
    <source>
        <dbReference type="PROSITE" id="PS50897"/>
    </source>
</evidence>
<dbReference type="InterPro" id="IPR024964">
    <property type="entry name" value="CTLH/CRA"/>
</dbReference>
<dbReference type="InterPro" id="IPR013144">
    <property type="entry name" value="CRA_dom"/>
</dbReference>
<organism evidence="3 4">
    <name type="scientific">Jimgerdemannia flammicorona</name>
    <dbReference type="NCBI Taxonomy" id="994334"/>
    <lineage>
        <taxon>Eukaryota</taxon>
        <taxon>Fungi</taxon>
        <taxon>Fungi incertae sedis</taxon>
        <taxon>Mucoromycota</taxon>
        <taxon>Mucoromycotina</taxon>
        <taxon>Endogonomycetes</taxon>
        <taxon>Endogonales</taxon>
        <taxon>Endogonaceae</taxon>
        <taxon>Jimgerdemannia</taxon>
    </lineage>
</organism>
<gene>
    <name evidence="3" type="ORF">BC936DRAFT_141225</name>
</gene>
<evidence type="ECO:0000313" key="3">
    <source>
        <dbReference type="EMBL" id="RUO96945.1"/>
    </source>
</evidence>
<dbReference type="GO" id="GO:0005737">
    <property type="term" value="C:cytoplasm"/>
    <property type="evidence" value="ECO:0007669"/>
    <property type="project" value="TreeGrafter"/>
</dbReference>
<dbReference type="AlphaFoldDB" id="A0A433A2N0"/>
<feature type="domain" description="CTLH" evidence="2">
    <location>
        <begin position="185"/>
        <end position="241"/>
    </location>
</feature>
<dbReference type="GO" id="GO:0005634">
    <property type="term" value="C:nucleus"/>
    <property type="evidence" value="ECO:0007669"/>
    <property type="project" value="TreeGrafter"/>
</dbReference>
<accession>A0A433A2N0</accession>